<dbReference type="Proteomes" id="UP000184383">
    <property type="component" value="Unassembled WGS sequence"/>
</dbReference>
<keyword evidence="7" id="KW-0539">Nucleus</keyword>
<evidence type="ECO:0000256" key="1">
    <source>
        <dbReference type="ARBA" id="ARBA00004567"/>
    </source>
</evidence>
<keyword evidence="2" id="KW-0813">Transport</keyword>
<evidence type="ECO:0000313" key="9">
    <source>
        <dbReference type="EMBL" id="OJJ31018.1"/>
    </source>
</evidence>
<accession>A0A1L9R7Z8</accession>
<dbReference type="STRING" id="1073089.A0A1L9R7Z8"/>
<dbReference type="PANTHER" id="PTHR13257:SF0">
    <property type="entry name" value="NUCLEAR PORE COMPLEX PROTEIN NUP88"/>
    <property type="match status" value="1"/>
</dbReference>
<dbReference type="GO" id="GO:0005643">
    <property type="term" value="C:nuclear pore"/>
    <property type="evidence" value="ECO:0007669"/>
    <property type="project" value="UniProtKB-SubCell"/>
</dbReference>
<dbReference type="GeneID" id="63753885"/>
<keyword evidence="4" id="KW-0653">Protein transport</keyword>
<evidence type="ECO:0000256" key="7">
    <source>
        <dbReference type="ARBA" id="ARBA00023242"/>
    </source>
</evidence>
<evidence type="ECO:0000256" key="5">
    <source>
        <dbReference type="ARBA" id="ARBA00023010"/>
    </source>
</evidence>
<dbReference type="EMBL" id="KV878216">
    <property type="protein sequence ID" value="OJJ31018.1"/>
    <property type="molecule type" value="Genomic_DNA"/>
</dbReference>
<dbReference type="VEuPathDB" id="FungiDB:ASPWEDRAFT_54310"/>
<dbReference type="RefSeq" id="XP_040684695.1">
    <property type="nucleotide sequence ID" value="XM_040838037.1"/>
</dbReference>
<keyword evidence="6" id="KW-0906">Nuclear pore complex</keyword>
<feature type="region of interest" description="Disordered" evidence="8">
    <location>
        <begin position="76"/>
        <end position="102"/>
    </location>
</feature>
<dbReference type="GO" id="GO:0000056">
    <property type="term" value="P:ribosomal small subunit export from nucleus"/>
    <property type="evidence" value="ECO:0007669"/>
    <property type="project" value="InterPro"/>
</dbReference>
<dbReference type="InterPro" id="IPR037700">
    <property type="entry name" value="NUP88/NUP82"/>
</dbReference>
<evidence type="ECO:0000256" key="4">
    <source>
        <dbReference type="ARBA" id="ARBA00022927"/>
    </source>
</evidence>
<gene>
    <name evidence="9" type="ORF">ASPWEDRAFT_54310</name>
</gene>
<feature type="region of interest" description="Disordered" evidence="8">
    <location>
        <begin position="717"/>
        <end position="743"/>
    </location>
</feature>
<feature type="region of interest" description="Disordered" evidence="8">
    <location>
        <begin position="1"/>
        <end position="39"/>
    </location>
</feature>
<proteinExistence type="predicted"/>
<name>A0A1L9R7Z8_ASPWE</name>
<keyword evidence="10" id="KW-1185">Reference proteome</keyword>
<dbReference type="GO" id="GO:0017056">
    <property type="term" value="F:structural constituent of nuclear pore"/>
    <property type="evidence" value="ECO:0007669"/>
    <property type="project" value="InterPro"/>
</dbReference>
<feature type="region of interest" description="Disordered" evidence="8">
    <location>
        <begin position="830"/>
        <end position="856"/>
    </location>
</feature>
<evidence type="ECO:0000313" key="10">
    <source>
        <dbReference type="Proteomes" id="UP000184383"/>
    </source>
</evidence>
<dbReference type="GO" id="GO:0006406">
    <property type="term" value="P:mRNA export from nucleus"/>
    <property type="evidence" value="ECO:0007669"/>
    <property type="project" value="TreeGrafter"/>
</dbReference>
<sequence>MPKVISFTPPWLSRPSPGASLFSSTSAKGPEYDAANDQKNVEYMGPTKTQAKRGNEVFTVVDNQIRWSSLTRLKDEWQQQSRSKKASGDQKPSTNGQEKNAEQASYRVLTVPVYAQIRQIIPSPNGAFLAIVTDNTVHISVIPDSSHLSGTDSTPIRVKTYQLGPTTHVLPEAPVVSALWHPLGLHSNLEGCIVTITADAAVRVWELDRNNHWSFDRPTLAVDLRKLVDGTSCDEDFAPSGFGKSKGFSADVIDMEVASASFGGNGSEREDAWAPMTLWVAMKPGDLYALCPLLPCKWQAPSTTIPSLSASIVPKLAALEDDPLDYEEELVACQQQYEWLAEIDNQEPLRTLPDSENMAGSEVLTRPANPSAIPRLQGPFRVDTGDELDDLDLCDLLVIPAKVDMDDLMMGEDDDLVIEDTGEDKLSATVICLSTGSGRIHICLELDGVGGQWLPKARKNAFKTPLSEPADLILVESLDTMKGGGQSLNNWPTFTKDVHSRYGFFVTTASNVLFISLASWVQRLEAELQSEDTSGSAFRLQILCEGAVSVRERIVQVDEDEVVLKSNPEHLASSLVYYDYDLGYLLLTYHASHPYAAVLDAPEVAFPSAVDLRSLDLAGQAPGSPVLPPRRPPYQVPAVLYSDAPLDFFVDKHVPHRQRHTLKDQVRLSPATLDLVAAAHRMLSAHTNALERAASDLFRRCERLRGEMRDQLKQLSDVSERVKGVSSEIGEDGQRKAGSRSGEALDKRLQAAKDRQDQLVQRYEALRSKLLKSGGRPMSEKEKSWVSEVQVLSDSFGDAKQGEEKDQNLSQRLEAVKEIAADLLSEAKSVGVKSPSAEPGSPISPPSGQPRVPQRLQRAKIADAMKMVERESAVIESITSRLERLNTSL</sequence>
<comment type="subcellular location">
    <subcellularLocation>
        <location evidence="1">Nucleus</location>
        <location evidence="1">Nuclear pore complex</location>
    </subcellularLocation>
</comment>
<dbReference type="OrthoDB" id="341482at2759"/>
<evidence type="ECO:0000256" key="6">
    <source>
        <dbReference type="ARBA" id="ARBA00023132"/>
    </source>
</evidence>
<dbReference type="PANTHER" id="PTHR13257">
    <property type="entry name" value="NUCLEOPORIN NUP84-RELATED"/>
    <property type="match status" value="1"/>
</dbReference>
<reference evidence="10" key="1">
    <citation type="journal article" date="2017" name="Genome Biol.">
        <title>Comparative genomics reveals high biological diversity and specific adaptations in the industrially and medically important fungal genus Aspergillus.</title>
        <authorList>
            <person name="de Vries R.P."/>
            <person name="Riley R."/>
            <person name="Wiebenga A."/>
            <person name="Aguilar-Osorio G."/>
            <person name="Amillis S."/>
            <person name="Uchima C.A."/>
            <person name="Anderluh G."/>
            <person name="Asadollahi M."/>
            <person name="Askin M."/>
            <person name="Barry K."/>
            <person name="Battaglia E."/>
            <person name="Bayram O."/>
            <person name="Benocci T."/>
            <person name="Braus-Stromeyer S.A."/>
            <person name="Caldana C."/>
            <person name="Canovas D."/>
            <person name="Cerqueira G.C."/>
            <person name="Chen F."/>
            <person name="Chen W."/>
            <person name="Choi C."/>
            <person name="Clum A."/>
            <person name="Dos Santos R.A."/>
            <person name="Damasio A.R."/>
            <person name="Diallinas G."/>
            <person name="Emri T."/>
            <person name="Fekete E."/>
            <person name="Flipphi M."/>
            <person name="Freyberg S."/>
            <person name="Gallo A."/>
            <person name="Gournas C."/>
            <person name="Habgood R."/>
            <person name="Hainaut M."/>
            <person name="Harispe M.L."/>
            <person name="Henrissat B."/>
            <person name="Hilden K.S."/>
            <person name="Hope R."/>
            <person name="Hossain A."/>
            <person name="Karabika E."/>
            <person name="Karaffa L."/>
            <person name="Karanyi Z."/>
            <person name="Krasevec N."/>
            <person name="Kuo A."/>
            <person name="Kusch H."/>
            <person name="LaButti K."/>
            <person name="Lagendijk E.L."/>
            <person name="Lapidus A."/>
            <person name="Levasseur A."/>
            <person name="Lindquist E."/>
            <person name="Lipzen A."/>
            <person name="Logrieco A.F."/>
            <person name="MacCabe A."/>
            <person name="Maekelae M.R."/>
            <person name="Malavazi I."/>
            <person name="Melin P."/>
            <person name="Meyer V."/>
            <person name="Mielnichuk N."/>
            <person name="Miskei M."/>
            <person name="Molnar A.P."/>
            <person name="Mule G."/>
            <person name="Ngan C.Y."/>
            <person name="Orejas M."/>
            <person name="Orosz E."/>
            <person name="Ouedraogo J.P."/>
            <person name="Overkamp K.M."/>
            <person name="Park H.-S."/>
            <person name="Perrone G."/>
            <person name="Piumi F."/>
            <person name="Punt P.J."/>
            <person name="Ram A.F."/>
            <person name="Ramon A."/>
            <person name="Rauscher S."/>
            <person name="Record E."/>
            <person name="Riano-Pachon D.M."/>
            <person name="Robert V."/>
            <person name="Roehrig J."/>
            <person name="Ruller R."/>
            <person name="Salamov A."/>
            <person name="Salih N.S."/>
            <person name="Samson R.A."/>
            <person name="Sandor E."/>
            <person name="Sanguinetti M."/>
            <person name="Schuetze T."/>
            <person name="Sepcic K."/>
            <person name="Shelest E."/>
            <person name="Sherlock G."/>
            <person name="Sophianopoulou V."/>
            <person name="Squina F.M."/>
            <person name="Sun H."/>
            <person name="Susca A."/>
            <person name="Todd R.B."/>
            <person name="Tsang A."/>
            <person name="Unkles S.E."/>
            <person name="van de Wiele N."/>
            <person name="van Rossen-Uffink D."/>
            <person name="Oliveira J.V."/>
            <person name="Vesth T.C."/>
            <person name="Visser J."/>
            <person name="Yu J.-H."/>
            <person name="Zhou M."/>
            <person name="Andersen M.R."/>
            <person name="Archer D.B."/>
            <person name="Baker S.E."/>
            <person name="Benoit I."/>
            <person name="Brakhage A.A."/>
            <person name="Braus G.H."/>
            <person name="Fischer R."/>
            <person name="Frisvad J.C."/>
            <person name="Goldman G.H."/>
            <person name="Houbraken J."/>
            <person name="Oakley B."/>
            <person name="Pocsi I."/>
            <person name="Scazzocchio C."/>
            <person name="Seiboth B."/>
            <person name="vanKuyk P.A."/>
            <person name="Wortman J."/>
            <person name="Dyer P.S."/>
            <person name="Grigoriev I.V."/>
        </authorList>
    </citation>
    <scope>NUCLEOTIDE SEQUENCE [LARGE SCALE GENOMIC DNA]</scope>
    <source>
        <strain evidence="10">DTO 134E9</strain>
    </source>
</reference>
<protein>
    <recommendedName>
        <fullName evidence="11">Nuclear pore complex protein An-Nup82</fullName>
    </recommendedName>
</protein>
<dbReference type="GO" id="GO:0000055">
    <property type="term" value="P:ribosomal large subunit export from nucleus"/>
    <property type="evidence" value="ECO:0007669"/>
    <property type="project" value="InterPro"/>
</dbReference>
<dbReference type="GO" id="GO:0006606">
    <property type="term" value="P:protein import into nucleus"/>
    <property type="evidence" value="ECO:0007669"/>
    <property type="project" value="TreeGrafter"/>
</dbReference>
<organism evidence="9 10">
    <name type="scientific">Aspergillus wentii DTO 134E9</name>
    <dbReference type="NCBI Taxonomy" id="1073089"/>
    <lineage>
        <taxon>Eukaryota</taxon>
        <taxon>Fungi</taxon>
        <taxon>Dikarya</taxon>
        <taxon>Ascomycota</taxon>
        <taxon>Pezizomycotina</taxon>
        <taxon>Eurotiomycetes</taxon>
        <taxon>Eurotiomycetidae</taxon>
        <taxon>Eurotiales</taxon>
        <taxon>Aspergillaceae</taxon>
        <taxon>Aspergillus</taxon>
        <taxon>Aspergillus subgen. Cremei</taxon>
    </lineage>
</organism>
<keyword evidence="3" id="KW-0509">mRNA transport</keyword>
<evidence type="ECO:0000256" key="3">
    <source>
        <dbReference type="ARBA" id="ARBA00022816"/>
    </source>
</evidence>
<evidence type="ECO:0000256" key="8">
    <source>
        <dbReference type="SAM" id="MobiDB-lite"/>
    </source>
</evidence>
<keyword evidence="5" id="KW-0811">Translocation</keyword>
<evidence type="ECO:0000256" key="2">
    <source>
        <dbReference type="ARBA" id="ARBA00022448"/>
    </source>
</evidence>
<dbReference type="AlphaFoldDB" id="A0A1L9R7Z8"/>
<evidence type="ECO:0008006" key="11">
    <source>
        <dbReference type="Google" id="ProtNLM"/>
    </source>
</evidence>